<dbReference type="EMBL" id="KZ559165">
    <property type="protein sequence ID" value="PLB35262.1"/>
    <property type="molecule type" value="Genomic_DNA"/>
</dbReference>
<protein>
    <submittedName>
        <fullName evidence="10">Cytochrome P450 monooxygenase</fullName>
    </submittedName>
</protein>
<evidence type="ECO:0000256" key="1">
    <source>
        <dbReference type="ARBA" id="ARBA00001971"/>
    </source>
</evidence>
<dbReference type="STRING" id="41067.A0A2I2F3N8"/>
<dbReference type="OrthoDB" id="2789670at2759"/>
<dbReference type="InterPro" id="IPR017972">
    <property type="entry name" value="Cyt_P450_CS"/>
</dbReference>
<comment type="similarity">
    <text evidence="2 9">Belongs to the cytochrome P450 family.</text>
</comment>
<dbReference type="PRINTS" id="PR00385">
    <property type="entry name" value="P450"/>
</dbReference>
<sequence>MSPVITVAITAAGLYLLKWLFQASLKQKATLGKLPPGPPRKPFVGNLNDLPSHEAKPWEHWLKHKDLYGPISSLTVSGQNIVIINDMHLAIELLERRSLTYSSRPHMNFASLSGWDKMLGCVEYSPRFKAIRRAIHRQVGSNVSVSGFRSVQEVEVRRLLYRLLEDPANLTKHIRKEAGGIVLKIAYGYNVDPHRPDPLVDLADKAMDDFSFAFLSGTWAVDFLPFLKHVPAWFPGAQFAKVAKAFRARAHAFSTVPYDFTRGRMAKGDYTPSFLSNLLEEGVPKPGSEEEIVVKWASSVLYGGGADTTVSTLRGWFLAMAIFPEVQGQAQAEIDRVVGPGRLPTFDDRENLPYINAMIKEILRWHPILPMGAAHTSIRDDVWGEYAIPKGTMVMPNTWAFTHDPVTYPDPETFKPERFLHSEGHIPEQDPYYLTFGHGRRVCPGRTLADANLFLSIAQVVASFNITKPIRNGKEVDLSLELTNGVIVHPKPFEVDIKPRNAAYAKLIQDADLQWEDSNAHELSGLV</sequence>
<evidence type="ECO:0000256" key="7">
    <source>
        <dbReference type="ARBA" id="ARBA00023033"/>
    </source>
</evidence>
<dbReference type="GO" id="GO:0016705">
    <property type="term" value="F:oxidoreductase activity, acting on paired donors, with incorporation or reduction of molecular oxygen"/>
    <property type="evidence" value="ECO:0007669"/>
    <property type="project" value="InterPro"/>
</dbReference>
<dbReference type="RefSeq" id="XP_024669274.1">
    <property type="nucleotide sequence ID" value="XM_024817876.1"/>
</dbReference>
<keyword evidence="6 8" id="KW-0408">Iron</keyword>
<dbReference type="SUPFAM" id="SSF48264">
    <property type="entry name" value="Cytochrome P450"/>
    <property type="match status" value="1"/>
</dbReference>
<evidence type="ECO:0000256" key="6">
    <source>
        <dbReference type="ARBA" id="ARBA00023004"/>
    </source>
</evidence>
<keyword evidence="3 8" id="KW-0349">Heme</keyword>
<dbReference type="Proteomes" id="UP000234585">
    <property type="component" value="Unassembled WGS sequence"/>
</dbReference>
<keyword evidence="5 9" id="KW-0560">Oxidoreductase</keyword>
<dbReference type="PANTHER" id="PTHR46300">
    <property type="entry name" value="P450, PUTATIVE (EUROFUNG)-RELATED-RELATED"/>
    <property type="match status" value="1"/>
</dbReference>
<dbReference type="InterPro" id="IPR050364">
    <property type="entry name" value="Cytochrome_P450_fung"/>
</dbReference>
<dbReference type="InterPro" id="IPR001128">
    <property type="entry name" value="Cyt_P450"/>
</dbReference>
<gene>
    <name evidence="10" type="ORF">BDW47DRAFT_133599</name>
</gene>
<dbReference type="GeneID" id="36525036"/>
<dbReference type="InterPro" id="IPR036396">
    <property type="entry name" value="Cyt_P450_sf"/>
</dbReference>
<dbReference type="Gene3D" id="1.10.630.10">
    <property type="entry name" value="Cytochrome P450"/>
    <property type="match status" value="1"/>
</dbReference>
<evidence type="ECO:0000313" key="10">
    <source>
        <dbReference type="EMBL" id="PLB35262.1"/>
    </source>
</evidence>
<dbReference type="PROSITE" id="PS00086">
    <property type="entry name" value="CYTOCHROME_P450"/>
    <property type="match status" value="1"/>
</dbReference>
<evidence type="ECO:0000256" key="2">
    <source>
        <dbReference type="ARBA" id="ARBA00010617"/>
    </source>
</evidence>
<dbReference type="CDD" id="cd11065">
    <property type="entry name" value="CYP64-like"/>
    <property type="match status" value="1"/>
</dbReference>
<feature type="binding site" description="axial binding residue" evidence="8">
    <location>
        <position position="443"/>
    </location>
    <ligand>
        <name>heme</name>
        <dbReference type="ChEBI" id="CHEBI:30413"/>
    </ligand>
    <ligandPart>
        <name>Fe</name>
        <dbReference type="ChEBI" id="CHEBI:18248"/>
    </ligandPart>
</feature>
<evidence type="ECO:0000256" key="9">
    <source>
        <dbReference type="RuleBase" id="RU000461"/>
    </source>
</evidence>
<dbReference type="InterPro" id="IPR002401">
    <property type="entry name" value="Cyt_P450_E_grp-I"/>
</dbReference>
<proteinExistence type="inferred from homology"/>
<reference evidence="10 11" key="1">
    <citation type="submission" date="2017-12" db="EMBL/GenBank/DDBJ databases">
        <authorList>
            <consortium name="DOE Joint Genome Institute"/>
            <person name="Haridas S."/>
            <person name="Kjaerbolling I."/>
            <person name="Vesth T.C."/>
            <person name="Frisvad J.C."/>
            <person name="Nybo J.L."/>
            <person name="Theobald S."/>
            <person name="Kuo A."/>
            <person name="Bowyer P."/>
            <person name="Matsuda Y."/>
            <person name="Mondo S."/>
            <person name="Lyhne E.K."/>
            <person name="Kogle M.E."/>
            <person name="Clum A."/>
            <person name="Lipzen A."/>
            <person name="Salamov A."/>
            <person name="Ngan C.Y."/>
            <person name="Daum C."/>
            <person name="Chiniquy J."/>
            <person name="Barry K."/>
            <person name="LaButti K."/>
            <person name="Simmons B.A."/>
            <person name="Magnuson J.K."/>
            <person name="Mortensen U.H."/>
            <person name="Larsen T.O."/>
            <person name="Grigoriev I.V."/>
            <person name="Baker S.E."/>
            <person name="Andersen M.R."/>
            <person name="Nordberg H.P."/>
            <person name="Cantor M.N."/>
            <person name="Hua S.X."/>
        </authorList>
    </citation>
    <scope>NUCLEOTIDE SEQUENCE [LARGE SCALE GENOMIC DNA]</scope>
    <source>
        <strain evidence="10 11">CBS 102.13</strain>
    </source>
</reference>
<dbReference type="PANTHER" id="PTHR46300:SF7">
    <property type="entry name" value="P450, PUTATIVE (EUROFUNG)-RELATED"/>
    <property type="match status" value="1"/>
</dbReference>
<keyword evidence="4 8" id="KW-0479">Metal-binding</keyword>
<comment type="cofactor">
    <cofactor evidence="1 8">
        <name>heme</name>
        <dbReference type="ChEBI" id="CHEBI:30413"/>
    </cofactor>
</comment>
<name>A0A2I2F3N8_ASPCN</name>
<keyword evidence="7 9" id="KW-0503">Monooxygenase</keyword>
<evidence type="ECO:0000256" key="8">
    <source>
        <dbReference type="PIRSR" id="PIRSR602401-1"/>
    </source>
</evidence>
<evidence type="ECO:0000313" key="11">
    <source>
        <dbReference type="Proteomes" id="UP000234585"/>
    </source>
</evidence>
<evidence type="ECO:0000256" key="3">
    <source>
        <dbReference type="ARBA" id="ARBA00022617"/>
    </source>
</evidence>
<dbReference type="Pfam" id="PF00067">
    <property type="entry name" value="p450"/>
    <property type="match status" value="1"/>
</dbReference>
<dbReference type="PRINTS" id="PR00463">
    <property type="entry name" value="EP450I"/>
</dbReference>
<evidence type="ECO:0000256" key="4">
    <source>
        <dbReference type="ARBA" id="ARBA00022723"/>
    </source>
</evidence>
<evidence type="ECO:0000256" key="5">
    <source>
        <dbReference type="ARBA" id="ARBA00023002"/>
    </source>
</evidence>
<dbReference type="GO" id="GO:0005506">
    <property type="term" value="F:iron ion binding"/>
    <property type="evidence" value="ECO:0007669"/>
    <property type="project" value="InterPro"/>
</dbReference>
<organism evidence="10 11">
    <name type="scientific">Aspergillus candidus</name>
    <dbReference type="NCBI Taxonomy" id="41067"/>
    <lineage>
        <taxon>Eukaryota</taxon>
        <taxon>Fungi</taxon>
        <taxon>Dikarya</taxon>
        <taxon>Ascomycota</taxon>
        <taxon>Pezizomycotina</taxon>
        <taxon>Eurotiomycetes</taxon>
        <taxon>Eurotiomycetidae</taxon>
        <taxon>Eurotiales</taxon>
        <taxon>Aspergillaceae</taxon>
        <taxon>Aspergillus</taxon>
        <taxon>Aspergillus subgen. Circumdati</taxon>
    </lineage>
</organism>
<keyword evidence="11" id="KW-1185">Reference proteome</keyword>
<dbReference type="GO" id="GO:0020037">
    <property type="term" value="F:heme binding"/>
    <property type="evidence" value="ECO:0007669"/>
    <property type="project" value="InterPro"/>
</dbReference>
<accession>A0A2I2F3N8</accession>
<dbReference type="AlphaFoldDB" id="A0A2I2F3N8"/>
<dbReference type="GO" id="GO:0004497">
    <property type="term" value="F:monooxygenase activity"/>
    <property type="evidence" value="ECO:0007669"/>
    <property type="project" value="UniProtKB-KW"/>
</dbReference>